<name>A0A9Q0DNE0_9TELE</name>
<keyword evidence="3" id="KW-1185">Reference proteome</keyword>
<feature type="compositionally biased region" description="Basic residues" evidence="1">
    <location>
        <begin position="288"/>
        <end position="297"/>
    </location>
</feature>
<feature type="region of interest" description="Disordered" evidence="1">
    <location>
        <begin position="216"/>
        <end position="237"/>
    </location>
</feature>
<evidence type="ECO:0000256" key="1">
    <source>
        <dbReference type="SAM" id="MobiDB-lite"/>
    </source>
</evidence>
<proteinExistence type="predicted"/>
<dbReference type="OrthoDB" id="10071093at2759"/>
<dbReference type="Proteomes" id="UP001148018">
    <property type="component" value="Unassembled WGS sequence"/>
</dbReference>
<evidence type="ECO:0000313" key="2">
    <source>
        <dbReference type="EMBL" id="KAJ3590240.1"/>
    </source>
</evidence>
<sequence length="353" mass="38726">MSSDTSNSSSEDEENSPTTAPTSLPKRKVMKHNAYKCPDDFVSFTHKPCSSTLANSLKNTNSELWLIKAPASFNPERFNGVAVPLSGLQTVRVAAEGSAPHCLYSVLGSTRTPADLRLLTADGPASDQSVVCGPAFSGVLNVCQLDAGEGALLRRPQTIPAAPRPAAPPGLKQRFLPFGSKMPTLTCVAESELEADAAGPSSATLRPLVVKHFPMEEDMTEEERRRERKRRRKERRIKTEILDPVGVAMAEVKMEAIGKEEGEGEEEGQSMEAGLPFREEGGTMEERRKKKKKRKKDKGKERVVTQALEEKKEEEVEAGYGEVKCEAVDLAYEDIEGSAKKKKKKRKIKVDEA</sequence>
<gene>
    <name evidence="2" type="ORF">NHX12_008194</name>
</gene>
<dbReference type="AlphaFoldDB" id="A0A9Q0DNE0"/>
<dbReference type="EMBL" id="JANIIK010000114">
    <property type="protein sequence ID" value="KAJ3590240.1"/>
    <property type="molecule type" value="Genomic_DNA"/>
</dbReference>
<organism evidence="2 3">
    <name type="scientific">Muraenolepis orangiensis</name>
    <name type="common">Patagonian moray cod</name>
    <dbReference type="NCBI Taxonomy" id="630683"/>
    <lineage>
        <taxon>Eukaryota</taxon>
        <taxon>Metazoa</taxon>
        <taxon>Chordata</taxon>
        <taxon>Craniata</taxon>
        <taxon>Vertebrata</taxon>
        <taxon>Euteleostomi</taxon>
        <taxon>Actinopterygii</taxon>
        <taxon>Neopterygii</taxon>
        <taxon>Teleostei</taxon>
        <taxon>Neoteleostei</taxon>
        <taxon>Acanthomorphata</taxon>
        <taxon>Zeiogadaria</taxon>
        <taxon>Gadariae</taxon>
        <taxon>Gadiformes</taxon>
        <taxon>Muraenolepidoidei</taxon>
        <taxon>Muraenolepididae</taxon>
        <taxon>Muraenolepis</taxon>
    </lineage>
</organism>
<evidence type="ECO:0000313" key="3">
    <source>
        <dbReference type="Proteomes" id="UP001148018"/>
    </source>
</evidence>
<evidence type="ECO:0008006" key="4">
    <source>
        <dbReference type="Google" id="ProtNLM"/>
    </source>
</evidence>
<dbReference type="Pfam" id="PF08208">
    <property type="entry name" value="RNA_polI_A34"/>
    <property type="match status" value="1"/>
</dbReference>
<dbReference type="PANTHER" id="PTHR15484">
    <property type="entry name" value="DNA-DIRECTED RNA POLYMERASE I SUBUNIT RPA34"/>
    <property type="match status" value="1"/>
</dbReference>
<dbReference type="Gene3D" id="6.20.250.70">
    <property type="match status" value="1"/>
</dbReference>
<dbReference type="InterPro" id="IPR013240">
    <property type="entry name" value="DNA-dir_RNA_pol1_su_RPA34"/>
</dbReference>
<dbReference type="GO" id="GO:0006360">
    <property type="term" value="P:transcription by RNA polymerase I"/>
    <property type="evidence" value="ECO:0007669"/>
    <property type="project" value="InterPro"/>
</dbReference>
<dbReference type="PANTHER" id="PTHR15484:SF8">
    <property type="entry name" value="DNA-DIRECTED RNA POLYMERASE I SUBUNIT RPA34"/>
    <property type="match status" value="1"/>
</dbReference>
<dbReference type="GO" id="GO:0005736">
    <property type="term" value="C:RNA polymerase I complex"/>
    <property type="evidence" value="ECO:0007669"/>
    <property type="project" value="TreeGrafter"/>
</dbReference>
<feature type="region of interest" description="Disordered" evidence="1">
    <location>
        <begin position="259"/>
        <end position="304"/>
    </location>
</feature>
<reference evidence="2" key="1">
    <citation type="submission" date="2022-07" db="EMBL/GenBank/DDBJ databases">
        <title>Chromosome-level genome of Muraenolepis orangiensis.</title>
        <authorList>
            <person name="Kim J."/>
        </authorList>
    </citation>
    <scope>NUCLEOTIDE SEQUENCE</scope>
    <source>
        <strain evidence="2">KU_S4_2022</strain>
        <tissue evidence="2">Muscle</tissue>
    </source>
</reference>
<accession>A0A9Q0DNE0</accession>
<protein>
    <recommendedName>
        <fullName evidence="4">DNA-directed RNA polymerase I subunit RPA34</fullName>
    </recommendedName>
</protein>
<feature type="compositionally biased region" description="Basic residues" evidence="1">
    <location>
        <begin position="226"/>
        <end position="236"/>
    </location>
</feature>
<feature type="region of interest" description="Disordered" evidence="1">
    <location>
        <begin position="1"/>
        <end position="29"/>
    </location>
</feature>
<dbReference type="GO" id="GO:0003723">
    <property type="term" value="F:RNA binding"/>
    <property type="evidence" value="ECO:0007669"/>
    <property type="project" value="TreeGrafter"/>
</dbReference>
<feature type="compositionally biased region" description="Basic and acidic residues" evidence="1">
    <location>
        <begin position="277"/>
        <end position="287"/>
    </location>
</feature>
<comment type="caution">
    <text evidence="2">The sequence shown here is derived from an EMBL/GenBank/DDBJ whole genome shotgun (WGS) entry which is preliminary data.</text>
</comment>